<keyword evidence="7" id="KW-1185">Reference proteome</keyword>
<organism evidence="5">
    <name type="scientific">Streptomyces iranensis</name>
    <dbReference type="NCBI Taxonomy" id="576784"/>
    <lineage>
        <taxon>Bacteria</taxon>
        <taxon>Bacillati</taxon>
        <taxon>Actinomycetota</taxon>
        <taxon>Actinomycetes</taxon>
        <taxon>Kitasatosporales</taxon>
        <taxon>Streptomycetaceae</taxon>
        <taxon>Streptomyces</taxon>
        <taxon>Streptomyces violaceusniger group</taxon>
    </lineage>
</organism>
<dbReference type="Pfam" id="PF20469">
    <property type="entry name" value="OLD-like_TOPRIM"/>
    <property type="match status" value="1"/>
</dbReference>
<evidence type="ECO:0000313" key="7">
    <source>
        <dbReference type="Proteomes" id="UP000756710"/>
    </source>
</evidence>
<feature type="region of interest" description="Disordered" evidence="2">
    <location>
        <begin position="307"/>
        <end position="328"/>
    </location>
</feature>
<reference evidence="5" key="1">
    <citation type="submission" date="2014-05" db="EMBL/GenBank/DDBJ databases">
        <authorList>
            <person name="Horn Fabian"/>
        </authorList>
    </citation>
    <scope>NUCLEOTIDE SEQUENCE</scope>
</reference>
<dbReference type="InterPro" id="IPR034139">
    <property type="entry name" value="TOPRIM_OLD"/>
</dbReference>
<dbReference type="Proteomes" id="UP000756710">
    <property type="component" value="Unassembled WGS sequence"/>
</dbReference>
<sequence>MHLISFAVSGFRSLRDIDDIPVSRPTILAGHNDGGKSAVLDALAFLVGARKLEQDDRTYVQQPGHGDTPPISGRCATTTVTGTFTLHTWEQSVFDLPAQVRVRRRSGEDLVPHLELFGPLADDERLRDLSSHLVPALKELVAELGLKPASQRRADLEAALRTHIAEHSSTEGWQSAPTGLEKRMPRLLAFDGKTAHPDAAVKTALTSRFQAHMTDPELSGRLHDLEDDVKERLRIDAKSLCDHIGTRCPDLEEVFVEPEISFGQGFRSAPLRMSRTAGEVMGLERSGLGRNRRVSLAVWEWTSELLADEESSDPSSGATGDADVEPPPVQNIVVYDEPDTHLDYHHQRKIMQLIREQSALPHVNVIVATHSMNLIDGVDISDVVHLKLHDHRTTVERLGAGVVGVDIDLHLSRIAAAVGLRNSVLLHERCFLAVEGETEQRAFPLLFRLCEGISLQAAGIALWACFNNEGALHLARYLAQHGRTMMLVVDADSRNVRKSIFKPAKLTEFFGHAAPDFVKFIGEPEPGQAGTEQFNELEEIFPDTLWAKVANKIWRRTDADWTAADFAAQRGTGKFSARVQELLQQQSPEGPGGKPEMMYELAMALEDPNDVPEQLRTVFEQLRMLAA</sequence>
<evidence type="ECO:0000256" key="1">
    <source>
        <dbReference type="ARBA" id="ARBA00023236"/>
    </source>
</evidence>
<dbReference type="AlphaFoldDB" id="A0A061A5N0"/>
<dbReference type="GO" id="GO:0016887">
    <property type="term" value="F:ATP hydrolysis activity"/>
    <property type="evidence" value="ECO:0007669"/>
    <property type="project" value="InterPro"/>
</dbReference>
<dbReference type="GO" id="GO:0000731">
    <property type="term" value="P:DNA synthesis involved in DNA repair"/>
    <property type="evidence" value="ECO:0007669"/>
    <property type="project" value="TreeGrafter"/>
</dbReference>
<dbReference type="GO" id="GO:0009432">
    <property type="term" value="P:SOS response"/>
    <property type="evidence" value="ECO:0007669"/>
    <property type="project" value="UniProtKB-KW"/>
</dbReference>
<dbReference type="Pfam" id="PF13304">
    <property type="entry name" value="AAA_21"/>
    <property type="match status" value="1"/>
</dbReference>
<reference evidence="6 7" key="2">
    <citation type="submission" date="2021-03" db="EMBL/GenBank/DDBJ databases">
        <title>Genomic Encyclopedia of Type Strains, Phase IV (KMG-IV): sequencing the most valuable type-strain genomes for metagenomic binning, comparative biology and taxonomic classification.</title>
        <authorList>
            <person name="Goeker M."/>
        </authorList>
    </citation>
    <scope>NUCLEOTIDE SEQUENCE [LARGE SCALE GENOMIC DNA]</scope>
    <source>
        <strain evidence="6 7">DSM 41954</strain>
    </source>
</reference>
<dbReference type="PANTHER" id="PTHR32182">
    <property type="entry name" value="DNA REPLICATION AND REPAIR PROTEIN RECF"/>
    <property type="match status" value="1"/>
</dbReference>
<dbReference type="HOGENOM" id="CLU_442056_0_0_11"/>
<name>A0A061A5N0_9ACTN</name>
<dbReference type="EMBL" id="LK022849">
    <property type="protein sequence ID" value="CDR18115.1"/>
    <property type="molecule type" value="Genomic_DNA"/>
</dbReference>
<dbReference type="InterPro" id="IPR003959">
    <property type="entry name" value="ATPase_AAA_core"/>
</dbReference>
<dbReference type="SUPFAM" id="SSF52540">
    <property type="entry name" value="P-loop containing nucleoside triphosphate hydrolases"/>
    <property type="match status" value="1"/>
</dbReference>
<gene>
    <name evidence="6" type="ORF">J2Z30_009834</name>
    <name evidence="5" type="ORF">SIRAN16</name>
</gene>
<evidence type="ECO:0000256" key="2">
    <source>
        <dbReference type="SAM" id="MobiDB-lite"/>
    </source>
</evidence>
<evidence type="ECO:0000259" key="4">
    <source>
        <dbReference type="Pfam" id="PF20469"/>
    </source>
</evidence>
<evidence type="ECO:0000313" key="6">
    <source>
        <dbReference type="EMBL" id="MBP2068752.1"/>
    </source>
</evidence>
<feature type="domain" description="OLD protein-like TOPRIM" evidence="4">
    <location>
        <begin position="431"/>
        <end position="492"/>
    </location>
</feature>
<protein>
    <submittedName>
        <fullName evidence="5">Uncharacterized protein</fullName>
    </submittedName>
</protein>
<dbReference type="GO" id="GO:0005524">
    <property type="term" value="F:ATP binding"/>
    <property type="evidence" value="ECO:0007669"/>
    <property type="project" value="InterPro"/>
</dbReference>
<dbReference type="EMBL" id="JAGGLR010000050">
    <property type="protein sequence ID" value="MBP2068752.1"/>
    <property type="molecule type" value="Genomic_DNA"/>
</dbReference>
<dbReference type="InterPro" id="IPR027417">
    <property type="entry name" value="P-loop_NTPase"/>
</dbReference>
<dbReference type="PANTHER" id="PTHR32182:SF22">
    <property type="entry name" value="ATP-DEPENDENT ENDONUCLEASE, OLD FAMILY-RELATED"/>
    <property type="match status" value="1"/>
</dbReference>
<accession>A0A061A5N0</accession>
<proteinExistence type="predicted"/>
<evidence type="ECO:0000259" key="3">
    <source>
        <dbReference type="Pfam" id="PF13304"/>
    </source>
</evidence>
<evidence type="ECO:0000313" key="5">
    <source>
        <dbReference type="EMBL" id="CDR18115.1"/>
    </source>
</evidence>
<dbReference type="GeneID" id="32474360"/>
<dbReference type="RefSeq" id="WP_044582631.1">
    <property type="nucleotide sequence ID" value="NZ_BAABDR010000091.1"/>
</dbReference>
<dbReference type="Gene3D" id="3.40.50.300">
    <property type="entry name" value="P-loop containing nucleotide triphosphate hydrolases"/>
    <property type="match status" value="2"/>
</dbReference>
<feature type="domain" description="ATPase AAA-type core" evidence="3">
    <location>
        <begin position="331"/>
        <end position="376"/>
    </location>
</feature>
<keyword evidence="1" id="KW-0227">DNA damage</keyword>
<keyword evidence="1" id="KW-0742">SOS response</keyword>
<dbReference type="GO" id="GO:0006302">
    <property type="term" value="P:double-strand break repair"/>
    <property type="evidence" value="ECO:0007669"/>
    <property type="project" value="TreeGrafter"/>
</dbReference>